<proteinExistence type="predicted"/>
<keyword evidence="1" id="KW-0812">Transmembrane</keyword>
<dbReference type="AlphaFoldDB" id="A0A4P1RSJ6"/>
<accession>A0A4P1RSJ6</accession>
<dbReference type="PANTHER" id="PTHR37754:SF1">
    <property type="entry name" value="CALCIUM ION-BINDING PROTEIN"/>
    <property type="match status" value="1"/>
</dbReference>
<dbReference type="PANTHER" id="PTHR37754">
    <property type="entry name" value="CALCIUM ION-BINDING PROTEIN"/>
    <property type="match status" value="1"/>
</dbReference>
<keyword evidence="1" id="KW-0472">Membrane</keyword>
<sequence>MALPGKHYDAPQQKEIKVLYEQWTNNKIKEEDKKKIFTDFMNKNVNLSKVDQSMVITGAVAPPAAMVIKRSGQSLPHLTAMKAIPDVVFVPTATILALIVVKVSKRMLMKKVASS</sequence>
<evidence type="ECO:0000313" key="3">
    <source>
        <dbReference type="Proteomes" id="UP000188354"/>
    </source>
</evidence>
<organism evidence="2 3">
    <name type="scientific">Lupinus angustifolius</name>
    <name type="common">Narrow-leaved blue lupine</name>
    <dbReference type="NCBI Taxonomy" id="3871"/>
    <lineage>
        <taxon>Eukaryota</taxon>
        <taxon>Viridiplantae</taxon>
        <taxon>Streptophyta</taxon>
        <taxon>Embryophyta</taxon>
        <taxon>Tracheophyta</taxon>
        <taxon>Spermatophyta</taxon>
        <taxon>Magnoliopsida</taxon>
        <taxon>eudicotyledons</taxon>
        <taxon>Gunneridae</taxon>
        <taxon>Pentapetalae</taxon>
        <taxon>rosids</taxon>
        <taxon>fabids</taxon>
        <taxon>Fabales</taxon>
        <taxon>Fabaceae</taxon>
        <taxon>Papilionoideae</taxon>
        <taxon>50 kb inversion clade</taxon>
        <taxon>genistoids sensu lato</taxon>
        <taxon>core genistoids</taxon>
        <taxon>Genisteae</taxon>
        <taxon>Lupinus</taxon>
    </lineage>
</organism>
<evidence type="ECO:0000256" key="1">
    <source>
        <dbReference type="SAM" id="Phobius"/>
    </source>
</evidence>
<protein>
    <submittedName>
        <fullName evidence="2">Uncharacterized protein</fullName>
    </submittedName>
</protein>
<dbReference type="Proteomes" id="UP000188354">
    <property type="component" value="Chromosome LG01"/>
</dbReference>
<keyword evidence="1" id="KW-1133">Transmembrane helix</keyword>
<feature type="transmembrane region" description="Helical" evidence="1">
    <location>
        <begin position="83"/>
        <end position="101"/>
    </location>
</feature>
<gene>
    <name evidence="2" type="ORF">TanjilG_28961</name>
</gene>
<reference evidence="2 3" key="1">
    <citation type="journal article" date="2017" name="Plant Biotechnol. J.">
        <title>A comprehensive draft genome sequence for lupin (Lupinus angustifolius), an emerging health food: insights into plant-microbe interactions and legume evolution.</title>
        <authorList>
            <person name="Hane J.K."/>
            <person name="Ming Y."/>
            <person name="Kamphuis L.G."/>
            <person name="Nelson M.N."/>
            <person name="Garg G."/>
            <person name="Atkins C.A."/>
            <person name="Bayer P.E."/>
            <person name="Bravo A."/>
            <person name="Bringans S."/>
            <person name="Cannon S."/>
            <person name="Edwards D."/>
            <person name="Foley R."/>
            <person name="Gao L.L."/>
            <person name="Harrison M.J."/>
            <person name="Huang W."/>
            <person name="Hurgobin B."/>
            <person name="Li S."/>
            <person name="Liu C.W."/>
            <person name="McGrath A."/>
            <person name="Morahan G."/>
            <person name="Murray J."/>
            <person name="Weller J."/>
            <person name="Jian J."/>
            <person name="Singh K.B."/>
        </authorList>
    </citation>
    <scope>NUCLEOTIDE SEQUENCE [LARGE SCALE GENOMIC DNA]</scope>
    <source>
        <strain evidence="3">cv. Tanjil</strain>
        <tissue evidence="2">Whole plant</tissue>
    </source>
</reference>
<name>A0A4P1RSJ6_LUPAN</name>
<dbReference type="EMBL" id="CM007361">
    <property type="protein sequence ID" value="OIW17611.1"/>
    <property type="molecule type" value="Genomic_DNA"/>
</dbReference>
<evidence type="ECO:0000313" key="2">
    <source>
        <dbReference type="EMBL" id="OIW17611.1"/>
    </source>
</evidence>
<dbReference type="STRING" id="3871.A0A4P1RSJ6"/>
<keyword evidence="3" id="KW-1185">Reference proteome</keyword>
<dbReference type="Gramene" id="OIW17611">
    <property type="protein sequence ID" value="OIW17611"/>
    <property type="gene ID" value="TanjilG_28961"/>
</dbReference>